<name>A0A2G8RV35_9APHY</name>
<dbReference type="EMBL" id="AYKW01000056">
    <property type="protein sequence ID" value="PIL25371.1"/>
    <property type="molecule type" value="Genomic_DNA"/>
</dbReference>
<dbReference type="OrthoDB" id="3146759at2759"/>
<proteinExistence type="predicted"/>
<gene>
    <name evidence="1" type="ORF">GSI_13261</name>
</gene>
<keyword evidence="2" id="KW-1185">Reference proteome</keyword>
<evidence type="ECO:0000313" key="1">
    <source>
        <dbReference type="EMBL" id="PIL25371.1"/>
    </source>
</evidence>
<accession>A0A2G8RV35</accession>
<organism evidence="1 2">
    <name type="scientific">Ganoderma sinense ZZ0214-1</name>
    <dbReference type="NCBI Taxonomy" id="1077348"/>
    <lineage>
        <taxon>Eukaryota</taxon>
        <taxon>Fungi</taxon>
        <taxon>Dikarya</taxon>
        <taxon>Basidiomycota</taxon>
        <taxon>Agaricomycotina</taxon>
        <taxon>Agaricomycetes</taxon>
        <taxon>Polyporales</taxon>
        <taxon>Polyporaceae</taxon>
        <taxon>Ganoderma</taxon>
    </lineage>
</organism>
<reference evidence="1 2" key="1">
    <citation type="journal article" date="2015" name="Sci. Rep.">
        <title>Chromosome-level genome map provides insights into diverse defense mechanisms in the medicinal fungus Ganoderma sinense.</title>
        <authorList>
            <person name="Zhu Y."/>
            <person name="Xu J."/>
            <person name="Sun C."/>
            <person name="Zhou S."/>
            <person name="Xu H."/>
            <person name="Nelson D.R."/>
            <person name="Qian J."/>
            <person name="Song J."/>
            <person name="Luo H."/>
            <person name="Xiang L."/>
            <person name="Li Y."/>
            <person name="Xu Z."/>
            <person name="Ji A."/>
            <person name="Wang L."/>
            <person name="Lu S."/>
            <person name="Hayward A."/>
            <person name="Sun W."/>
            <person name="Li X."/>
            <person name="Schwartz D.C."/>
            <person name="Wang Y."/>
            <person name="Chen S."/>
        </authorList>
    </citation>
    <scope>NUCLEOTIDE SEQUENCE [LARGE SCALE GENOMIC DNA]</scope>
    <source>
        <strain evidence="1 2">ZZ0214-1</strain>
    </source>
</reference>
<evidence type="ECO:0000313" key="2">
    <source>
        <dbReference type="Proteomes" id="UP000230002"/>
    </source>
</evidence>
<dbReference type="AlphaFoldDB" id="A0A2G8RV35"/>
<sequence>MCFNIITYKEWLCGWREHVQRQNIAIVPSAASATITGANCTIVRTPARELKRKSTILS</sequence>
<dbReference type="Proteomes" id="UP000230002">
    <property type="component" value="Unassembled WGS sequence"/>
</dbReference>
<comment type="caution">
    <text evidence="1">The sequence shown here is derived from an EMBL/GenBank/DDBJ whole genome shotgun (WGS) entry which is preliminary data.</text>
</comment>
<protein>
    <submittedName>
        <fullName evidence="1">Uncharacterized protein</fullName>
    </submittedName>
</protein>